<proteinExistence type="predicted"/>
<evidence type="ECO:0000256" key="2">
    <source>
        <dbReference type="SAM" id="SignalP"/>
    </source>
</evidence>
<dbReference type="InterPro" id="IPR052177">
    <property type="entry name" value="Divisome_Glycosyl_Hydrolase"/>
</dbReference>
<dbReference type="InterPro" id="IPR003790">
    <property type="entry name" value="GHL10"/>
</dbReference>
<dbReference type="Gene3D" id="3.20.20.80">
    <property type="entry name" value="Glycosidases"/>
    <property type="match status" value="1"/>
</dbReference>
<keyword evidence="2" id="KW-0732">Signal</keyword>
<dbReference type="RefSeq" id="WP_111335275.1">
    <property type="nucleotide sequence ID" value="NZ_CP030032.1"/>
</dbReference>
<dbReference type="KEGG" id="bsed:DN745_12410"/>
<dbReference type="AlphaFoldDB" id="A0A2Z4FMD2"/>
<name>A0A2Z4FMD2_9DELT</name>
<feature type="signal peptide" evidence="2">
    <location>
        <begin position="1"/>
        <end position="21"/>
    </location>
</feature>
<feature type="chain" id="PRO_5043545692" evidence="2">
    <location>
        <begin position="22"/>
        <end position="596"/>
    </location>
</feature>
<dbReference type="Pfam" id="PF02638">
    <property type="entry name" value="GHL10"/>
    <property type="match status" value="1"/>
</dbReference>
<organism evidence="3 4">
    <name type="scientific">Bradymonas sediminis</name>
    <dbReference type="NCBI Taxonomy" id="1548548"/>
    <lineage>
        <taxon>Bacteria</taxon>
        <taxon>Deltaproteobacteria</taxon>
        <taxon>Bradymonadales</taxon>
        <taxon>Bradymonadaceae</taxon>
        <taxon>Bradymonas</taxon>
    </lineage>
</organism>
<dbReference type="EMBL" id="CP030032">
    <property type="protein sequence ID" value="AWV90092.1"/>
    <property type="molecule type" value="Genomic_DNA"/>
</dbReference>
<keyword evidence="4" id="KW-1185">Reference proteome</keyword>
<sequence length="596" mass="65561">MNKFIIAPLILALSLSVSCVSDEVNDPDEYNTSDATADTREEDAGSDAQQGEPDSDTANEDAGAQVDASPDEDSTPTPVEGVEVSHAREVRGVWIPTVFNISWPSRSGLSVSAQKAELTAQLDVVKNAGLNTVYFQVRAEADAFYDSDIEPWSRFLTGTMGQDPGWDPLEFAVEEAHKRGLELHAWLNPYRALASGNSSLASANHITRTRPDLVHFYNNLYWIDPGLFDGQAQTVNVIHDILARYDIDGIHFDDYFYPYPDGPFPDSATYDAYLANGGTLSLGDFRRNNVHELVETVHQLIQQERPDVRYGISPFGIYRPGIPEGITGLDQYAEIYADPLHWLEQGWVDYIAPQLYWPTTQTAQAYGVLLNWWADQAKTAGKDLYIGNYTAKLGTSSDWTVAEFLEQIRLTRQARERGAMGNIHYQINPLQENRSGFTTAMRQQFYTRPAAAPPIAGATGRPPMPELTVSDAGVRYEGSDDIRYFAVYRDHELIQLVPGVQQQFGLAIGEYLISAIDRRDRESLGVPITITVDSAPPIDDPEEPAAGSCTHSFGGVYADGACSGSYQCCNGSWESGQNSCGTCTCVETTGQQGCSP</sequence>
<evidence type="ECO:0000313" key="4">
    <source>
        <dbReference type="Proteomes" id="UP000249799"/>
    </source>
</evidence>
<protein>
    <submittedName>
        <fullName evidence="3">Uncharacterized protein</fullName>
    </submittedName>
</protein>
<dbReference type="PANTHER" id="PTHR43405:SF1">
    <property type="entry name" value="GLYCOSYL HYDROLASE DIGH"/>
    <property type="match status" value="1"/>
</dbReference>
<dbReference type="Proteomes" id="UP000249799">
    <property type="component" value="Chromosome"/>
</dbReference>
<feature type="region of interest" description="Disordered" evidence="1">
    <location>
        <begin position="23"/>
        <end position="83"/>
    </location>
</feature>
<dbReference type="OrthoDB" id="9773203at2"/>
<dbReference type="SUPFAM" id="SSF51445">
    <property type="entry name" value="(Trans)glycosidases"/>
    <property type="match status" value="1"/>
</dbReference>
<reference evidence="3 4" key="1">
    <citation type="submission" date="2018-06" db="EMBL/GenBank/DDBJ databases">
        <title>Lujinxingia sediminis gen. nov. sp. nov., a new facultative anaerobic member of the class Deltaproteobacteria, and proposal of Lujinxingaceae fam. nov.</title>
        <authorList>
            <person name="Guo L.-Y."/>
            <person name="Li C.-M."/>
            <person name="Wang S."/>
            <person name="Du Z.-J."/>
        </authorList>
    </citation>
    <scope>NUCLEOTIDE SEQUENCE [LARGE SCALE GENOMIC DNA]</scope>
    <source>
        <strain evidence="3 4">FA350</strain>
    </source>
</reference>
<accession>A0A2Z4FMD2</accession>
<dbReference type="PANTHER" id="PTHR43405">
    <property type="entry name" value="GLYCOSYL HYDROLASE DIGH"/>
    <property type="match status" value="1"/>
</dbReference>
<evidence type="ECO:0000313" key="3">
    <source>
        <dbReference type="EMBL" id="AWV90092.1"/>
    </source>
</evidence>
<dbReference type="InterPro" id="IPR017853">
    <property type="entry name" value="GH"/>
</dbReference>
<dbReference type="PROSITE" id="PS51257">
    <property type="entry name" value="PROKAR_LIPOPROTEIN"/>
    <property type="match status" value="1"/>
</dbReference>
<evidence type="ECO:0000256" key="1">
    <source>
        <dbReference type="SAM" id="MobiDB-lite"/>
    </source>
</evidence>
<gene>
    <name evidence="3" type="ORF">DN745_12410</name>
</gene>